<reference evidence="3" key="1">
    <citation type="submission" date="2013-09" db="EMBL/GenBank/DDBJ databases">
        <title>Corchorus olitorius genome sequencing.</title>
        <authorList>
            <person name="Alam M."/>
            <person name="Haque M.S."/>
            <person name="Islam M.S."/>
            <person name="Emdad E.M."/>
            <person name="Islam M.M."/>
            <person name="Ahmed B."/>
            <person name="Halim A."/>
            <person name="Hossen Q.M.M."/>
            <person name="Hossain M.Z."/>
            <person name="Ahmed R."/>
            <person name="Khan M.M."/>
            <person name="Islam R."/>
            <person name="Rashid M.M."/>
            <person name="Khan S.A."/>
            <person name="Rahman M.S."/>
            <person name="Alam M."/>
            <person name="Yahiya A.S."/>
            <person name="Khan M.S."/>
            <person name="Azam M.S."/>
            <person name="Haque T."/>
            <person name="Lashkar M.Z.H."/>
            <person name="Akhand A.I."/>
            <person name="Morshed G."/>
            <person name="Roy S."/>
            <person name="Uddin K.S."/>
            <person name="Rabeya T."/>
            <person name="Hossain A.S."/>
            <person name="Chowdhury A."/>
            <person name="Snigdha A.R."/>
            <person name="Mortoza M.S."/>
            <person name="Matin S.A."/>
            <person name="Hoque S.M.E."/>
            <person name="Islam M.K."/>
            <person name="Roy D.K."/>
            <person name="Haider R."/>
            <person name="Moosa M.M."/>
            <person name="Elias S.M."/>
            <person name="Hasan A.M."/>
            <person name="Jahan S."/>
            <person name="Shafiuddin M."/>
            <person name="Mahmood N."/>
            <person name="Shommy N.S."/>
        </authorList>
    </citation>
    <scope>NUCLEOTIDE SEQUENCE [LARGE SCALE GENOMIC DNA]</scope>
    <source>
        <strain evidence="3">cv. O-4</strain>
    </source>
</reference>
<organism evidence="2 3">
    <name type="scientific">Corchorus olitorius</name>
    <dbReference type="NCBI Taxonomy" id="93759"/>
    <lineage>
        <taxon>Eukaryota</taxon>
        <taxon>Viridiplantae</taxon>
        <taxon>Streptophyta</taxon>
        <taxon>Embryophyta</taxon>
        <taxon>Tracheophyta</taxon>
        <taxon>Spermatophyta</taxon>
        <taxon>Magnoliopsida</taxon>
        <taxon>eudicotyledons</taxon>
        <taxon>Gunneridae</taxon>
        <taxon>Pentapetalae</taxon>
        <taxon>rosids</taxon>
        <taxon>malvids</taxon>
        <taxon>Malvales</taxon>
        <taxon>Malvaceae</taxon>
        <taxon>Grewioideae</taxon>
        <taxon>Apeibeae</taxon>
        <taxon>Corchorus</taxon>
    </lineage>
</organism>
<evidence type="ECO:0000313" key="2">
    <source>
        <dbReference type="EMBL" id="OMP06237.1"/>
    </source>
</evidence>
<gene>
    <name evidence="2" type="ORF">COLO4_08253</name>
</gene>
<protein>
    <submittedName>
        <fullName evidence="2">O-fucosyltransferase family protein</fullName>
    </submittedName>
</protein>
<name>A0A1R3KGK7_9ROSI</name>
<dbReference type="Proteomes" id="UP000187203">
    <property type="component" value="Unassembled WGS sequence"/>
</dbReference>
<dbReference type="EMBL" id="AWUE01013679">
    <property type="protein sequence ID" value="OMP06237.1"/>
    <property type="molecule type" value="Genomic_DNA"/>
</dbReference>
<dbReference type="AlphaFoldDB" id="A0A1R3KGK7"/>
<proteinExistence type="predicted"/>
<keyword evidence="3" id="KW-1185">Reference proteome</keyword>
<feature type="region of interest" description="Disordered" evidence="1">
    <location>
        <begin position="61"/>
        <end position="111"/>
    </location>
</feature>
<dbReference type="OrthoDB" id="1719705at2759"/>
<accession>A0A1R3KGK7</accession>
<comment type="caution">
    <text evidence="2">The sequence shown here is derived from an EMBL/GenBank/DDBJ whole genome shotgun (WGS) entry which is preliminary data.</text>
</comment>
<evidence type="ECO:0000256" key="1">
    <source>
        <dbReference type="SAM" id="MobiDB-lite"/>
    </source>
</evidence>
<evidence type="ECO:0000313" key="3">
    <source>
        <dbReference type="Proteomes" id="UP000187203"/>
    </source>
</evidence>
<sequence length="111" mass="12477">MSFLKHLSHLSNAQGFNAWVAVHGTDQMEREKSVETGSGDFTTISDRNLLLKKRVVRRRFPLSTNPRRGGSKLSQHRLGCAASDQRQIRSHRSGGLDSKLSKNLPPDLQRL</sequence>